<proteinExistence type="predicted"/>
<dbReference type="Proteomes" id="UP000643165">
    <property type="component" value="Unassembled WGS sequence"/>
</dbReference>
<keyword evidence="3" id="KW-1185">Reference proteome</keyword>
<accession>A0ABQ4IRU9</accession>
<dbReference type="RefSeq" id="WP_203995058.1">
    <property type="nucleotide sequence ID" value="NZ_BOPB01000005.1"/>
</dbReference>
<feature type="signal peptide" evidence="1">
    <location>
        <begin position="1"/>
        <end position="28"/>
    </location>
</feature>
<dbReference type="InterPro" id="IPR009003">
    <property type="entry name" value="Peptidase_S1_PA"/>
</dbReference>
<protein>
    <recommendedName>
        <fullName evidence="4">Streptogrisin C</fullName>
    </recommendedName>
</protein>
<name>A0ABQ4IRU9_9ACTN</name>
<gene>
    <name evidence="2" type="ORF">Vlu01_11350</name>
</gene>
<evidence type="ECO:0000313" key="3">
    <source>
        <dbReference type="Proteomes" id="UP000643165"/>
    </source>
</evidence>
<organism evidence="2 3">
    <name type="scientific">Micromonospora lutea</name>
    <dbReference type="NCBI Taxonomy" id="419825"/>
    <lineage>
        <taxon>Bacteria</taxon>
        <taxon>Bacillati</taxon>
        <taxon>Actinomycetota</taxon>
        <taxon>Actinomycetes</taxon>
        <taxon>Micromonosporales</taxon>
        <taxon>Micromonosporaceae</taxon>
        <taxon>Micromonospora</taxon>
    </lineage>
</organism>
<feature type="chain" id="PRO_5045554838" description="Streptogrisin C" evidence="1">
    <location>
        <begin position="29"/>
        <end position="494"/>
    </location>
</feature>
<dbReference type="EMBL" id="BOPB01000005">
    <property type="protein sequence ID" value="GIJ20511.1"/>
    <property type="molecule type" value="Genomic_DNA"/>
</dbReference>
<evidence type="ECO:0008006" key="4">
    <source>
        <dbReference type="Google" id="ProtNLM"/>
    </source>
</evidence>
<dbReference type="SUPFAM" id="SSF50494">
    <property type="entry name" value="Trypsin-like serine proteases"/>
    <property type="match status" value="1"/>
</dbReference>
<reference evidence="2 3" key="1">
    <citation type="submission" date="2021-01" db="EMBL/GenBank/DDBJ databases">
        <title>Whole genome shotgun sequence of Verrucosispora lutea NBRC 106530.</title>
        <authorList>
            <person name="Komaki H."/>
            <person name="Tamura T."/>
        </authorList>
    </citation>
    <scope>NUCLEOTIDE SEQUENCE [LARGE SCALE GENOMIC DNA]</scope>
    <source>
        <strain evidence="2 3">NBRC 106530</strain>
    </source>
</reference>
<evidence type="ECO:0000256" key="1">
    <source>
        <dbReference type="SAM" id="SignalP"/>
    </source>
</evidence>
<keyword evidence="1" id="KW-0732">Signal</keyword>
<sequence>MQLGRRIVRVSIASAVLAAAVFTAQTQAAGASDTAEVPADALVADAESRTSAQQALASVDRAAAPKLAGDEDEQLLRATSGITGFAGIWQDDSPTGPVTTIAVAATGTRAAKVADDVQAALRRQPAEAVALNAGAKALTRGDTTVRTVEVTYAFAQLKQWQNAMDELFATGSATFTDADERHNSVTVGVSGPAARAAVVRHAAKAGIPRDALNIVEATFGRSLRDDHRPVTGGQQISYAIPVVGPIGTIFHTGQCTLGVTARLVNTNPQLPGYLTNSHCSTDYAQTDYVYHWQPSIPWGALWNTANRIGYEVLDPSLYTGDPYGSSALACPSGYQCRLSDAAFGAFDGDYTGTARGWIARPASAGTIEWNGSDKYRITATGTPSGAIRAVGRTSGMTTGTITGSCVRIANIQDMPNIAQNCQYFGTYTSQPGDSGGPVFQLTNSPLANDVTFVGLNWGSGTVNGQPIGIISSWPMMQADFYPYDIRVCVSVYSC</sequence>
<comment type="caution">
    <text evidence="2">The sequence shown here is derived from an EMBL/GenBank/DDBJ whole genome shotgun (WGS) entry which is preliminary data.</text>
</comment>
<evidence type="ECO:0000313" key="2">
    <source>
        <dbReference type="EMBL" id="GIJ20511.1"/>
    </source>
</evidence>